<protein>
    <recommendedName>
        <fullName evidence="4">DUF1302 domain-containing protein</fullName>
    </recommendedName>
</protein>
<comment type="caution">
    <text evidence="2">The sequence shown here is derived from an EMBL/GenBank/DDBJ whole genome shotgun (WGS) entry which is preliminary data.</text>
</comment>
<dbReference type="Proteomes" id="UP000177583">
    <property type="component" value="Unassembled WGS sequence"/>
</dbReference>
<name>A0A1F6GRP9_9PROT</name>
<gene>
    <name evidence="2" type="ORF">A2557_03625</name>
</gene>
<evidence type="ECO:0000313" key="2">
    <source>
        <dbReference type="EMBL" id="OGH00774.1"/>
    </source>
</evidence>
<feature type="chain" id="PRO_5009524768" description="DUF1302 domain-containing protein" evidence="1">
    <location>
        <begin position="22"/>
        <end position="481"/>
    </location>
</feature>
<evidence type="ECO:0000256" key="1">
    <source>
        <dbReference type="SAM" id="SignalP"/>
    </source>
</evidence>
<evidence type="ECO:0008006" key="4">
    <source>
        <dbReference type="Google" id="ProtNLM"/>
    </source>
</evidence>
<accession>A0A1F6GRP9</accession>
<dbReference type="InterPro" id="IPR010727">
    <property type="entry name" value="DUF1302"/>
</dbReference>
<organism evidence="2 3">
    <name type="scientific">Candidatus Lambdaproteobacteria bacterium RIFOXYD2_FULL_56_26</name>
    <dbReference type="NCBI Taxonomy" id="1817773"/>
    <lineage>
        <taxon>Bacteria</taxon>
        <taxon>Pseudomonadati</taxon>
        <taxon>Pseudomonadota</taxon>
        <taxon>Candidatus Lambdaproteobacteria</taxon>
    </lineage>
</organism>
<keyword evidence="1" id="KW-0732">Signal</keyword>
<dbReference type="Pfam" id="PF06980">
    <property type="entry name" value="DUF1302"/>
    <property type="match status" value="1"/>
</dbReference>
<sequence>MNKPFLLALAACFLTGGTLWAGEFDDSGFGGGFDLEVSQPSVTLDPAASENSDSGESPAAFYGFVKSEAGYGYEKDRDKLTKFRQTLNLTFDYKYSPDLQFKANGNGFYDLAYGINGRSHYSQETLDGLQKELELRDTYLDANLGAGFSVRAGRQILAWGQSDAGQLNDMANPRDNRELGMVDLEDARIPVAATKFAWSSGGLEVDLVGLHEFRANKVAPKGAEFDPLVSLRATGVEVANEQQPTGDKGYLARAHVSYNGGDAALYYSDTYSQSFYLDFESFAASRTGGQLTLRPKYKKIKSMGISGNQVFGSLLVKGEVAQKQGVAYARTDTSAQLGVLLAQGINPQAGISQVQTWAEKDLTQGMLGVEYMGISDLTLTAEATVEQVKDWTANLSSGKTSGMAYSSASYAALNDTFHTRLIWVHFFDSDGEVYRLNLDYDVIDALNLSAGLVSYNSPKTDALIEPFKKNDRLLLAAKYSF</sequence>
<dbReference type="EMBL" id="MFNF01000042">
    <property type="protein sequence ID" value="OGH00774.1"/>
    <property type="molecule type" value="Genomic_DNA"/>
</dbReference>
<dbReference type="AlphaFoldDB" id="A0A1F6GRP9"/>
<reference evidence="2 3" key="1">
    <citation type="journal article" date="2016" name="Nat. Commun.">
        <title>Thousands of microbial genomes shed light on interconnected biogeochemical processes in an aquifer system.</title>
        <authorList>
            <person name="Anantharaman K."/>
            <person name="Brown C.T."/>
            <person name="Hug L.A."/>
            <person name="Sharon I."/>
            <person name="Castelle C.J."/>
            <person name="Probst A.J."/>
            <person name="Thomas B.C."/>
            <person name="Singh A."/>
            <person name="Wilkins M.J."/>
            <person name="Karaoz U."/>
            <person name="Brodie E.L."/>
            <person name="Williams K.H."/>
            <person name="Hubbard S.S."/>
            <person name="Banfield J.F."/>
        </authorList>
    </citation>
    <scope>NUCLEOTIDE SEQUENCE [LARGE SCALE GENOMIC DNA]</scope>
</reference>
<feature type="signal peptide" evidence="1">
    <location>
        <begin position="1"/>
        <end position="21"/>
    </location>
</feature>
<proteinExistence type="predicted"/>
<dbReference type="SUPFAM" id="SSF56935">
    <property type="entry name" value="Porins"/>
    <property type="match status" value="1"/>
</dbReference>
<evidence type="ECO:0000313" key="3">
    <source>
        <dbReference type="Proteomes" id="UP000177583"/>
    </source>
</evidence>